<feature type="transmembrane region" description="Helical" evidence="1">
    <location>
        <begin position="15"/>
        <end position="35"/>
    </location>
</feature>
<protein>
    <recommendedName>
        <fullName evidence="4">Transmembrane protein</fullName>
    </recommendedName>
</protein>
<name>A0AAV5EC75_ELECO</name>
<evidence type="ECO:0000256" key="1">
    <source>
        <dbReference type="SAM" id="Phobius"/>
    </source>
</evidence>
<organism evidence="2 3">
    <name type="scientific">Eleusine coracana subsp. coracana</name>
    <dbReference type="NCBI Taxonomy" id="191504"/>
    <lineage>
        <taxon>Eukaryota</taxon>
        <taxon>Viridiplantae</taxon>
        <taxon>Streptophyta</taxon>
        <taxon>Embryophyta</taxon>
        <taxon>Tracheophyta</taxon>
        <taxon>Spermatophyta</taxon>
        <taxon>Magnoliopsida</taxon>
        <taxon>Liliopsida</taxon>
        <taxon>Poales</taxon>
        <taxon>Poaceae</taxon>
        <taxon>PACMAD clade</taxon>
        <taxon>Chloridoideae</taxon>
        <taxon>Cynodonteae</taxon>
        <taxon>Eleusininae</taxon>
        <taxon>Eleusine</taxon>
    </lineage>
</organism>
<dbReference type="EMBL" id="BQKI01000075">
    <property type="protein sequence ID" value="GJN21013.1"/>
    <property type="molecule type" value="Genomic_DNA"/>
</dbReference>
<reference evidence="2" key="2">
    <citation type="submission" date="2021-12" db="EMBL/GenBank/DDBJ databases">
        <title>Resequencing data analysis of finger millet.</title>
        <authorList>
            <person name="Hatakeyama M."/>
            <person name="Aluri S."/>
            <person name="Balachadran M.T."/>
            <person name="Sivarajan S.R."/>
            <person name="Poveda L."/>
            <person name="Shimizu-Inatsugi R."/>
            <person name="Schlapbach R."/>
            <person name="Sreeman S.M."/>
            <person name="Shimizu K.K."/>
        </authorList>
    </citation>
    <scope>NUCLEOTIDE SEQUENCE</scope>
</reference>
<accession>A0AAV5EC75</accession>
<gene>
    <name evidence="2" type="primary">gb08458</name>
    <name evidence="2" type="ORF">PR202_gb08458</name>
</gene>
<dbReference type="PANTHER" id="PTHR35755">
    <property type="entry name" value="PROTEIN, PUTATIVE-RELATED"/>
    <property type="match status" value="1"/>
</dbReference>
<reference evidence="2" key="1">
    <citation type="journal article" date="2018" name="DNA Res.">
        <title>Multiple hybrid de novo genome assembly of finger millet, an orphan allotetraploid crop.</title>
        <authorList>
            <person name="Hatakeyama M."/>
            <person name="Aluri S."/>
            <person name="Balachadran M.T."/>
            <person name="Sivarajan S.R."/>
            <person name="Patrignani A."/>
            <person name="Gruter S."/>
            <person name="Poveda L."/>
            <person name="Shimizu-Inatsugi R."/>
            <person name="Baeten J."/>
            <person name="Francoijs K.J."/>
            <person name="Nataraja K.N."/>
            <person name="Reddy Y.A.N."/>
            <person name="Phadnis S."/>
            <person name="Ravikumar R.L."/>
            <person name="Schlapbach R."/>
            <person name="Sreeman S.M."/>
            <person name="Shimizu K.K."/>
        </authorList>
    </citation>
    <scope>NUCLEOTIDE SEQUENCE</scope>
</reference>
<evidence type="ECO:0000313" key="3">
    <source>
        <dbReference type="Proteomes" id="UP001054889"/>
    </source>
</evidence>
<proteinExistence type="predicted"/>
<dbReference type="AlphaFoldDB" id="A0AAV5EC75"/>
<comment type="caution">
    <text evidence="2">The sequence shown here is derived from an EMBL/GenBank/DDBJ whole genome shotgun (WGS) entry which is preliminary data.</text>
</comment>
<dbReference type="Proteomes" id="UP001054889">
    <property type="component" value="Unassembled WGS sequence"/>
</dbReference>
<evidence type="ECO:0000313" key="2">
    <source>
        <dbReference type="EMBL" id="GJN21013.1"/>
    </source>
</evidence>
<keyword evidence="1" id="KW-0472">Membrane</keyword>
<sequence length="82" mass="9141">MAQQQQPTPTTGSSILDTVPLFVLVLLAVHVFALVRPIPPPIPIVSLDSDLIPTPHCSSLWLQVFWMYKLASDKPPPRRKTQ</sequence>
<keyword evidence="1" id="KW-0812">Transmembrane</keyword>
<keyword evidence="1" id="KW-1133">Transmembrane helix</keyword>
<dbReference type="PANTHER" id="PTHR35755:SF1">
    <property type="entry name" value="TRANSMEMBRANE PROTEIN"/>
    <property type="match status" value="1"/>
</dbReference>
<keyword evidence="3" id="KW-1185">Reference proteome</keyword>
<evidence type="ECO:0008006" key="4">
    <source>
        <dbReference type="Google" id="ProtNLM"/>
    </source>
</evidence>